<reference evidence="1 2" key="1">
    <citation type="submission" date="2020-03" db="EMBL/GenBank/DDBJ databases">
        <title>Dissostichus mawsoni Genome sequencing and assembly.</title>
        <authorList>
            <person name="Park H."/>
        </authorList>
    </citation>
    <scope>NUCLEOTIDE SEQUENCE [LARGE SCALE GENOMIC DNA]</scope>
    <source>
        <strain evidence="1">DM0001</strain>
        <tissue evidence="1">Muscle</tissue>
    </source>
</reference>
<accession>A0A7J5ZBL9</accession>
<keyword evidence="2" id="KW-1185">Reference proteome</keyword>
<dbReference type="Proteomes" id="UP000518266">
    <property type="component" value="Unassembled WGS sequence"/>
</dbReference>
<gene>
    <name evidence="1" type="ORF">F7725_021372</name>
</gene>
<protein>
    <submittedName>
        <fullName evidence="1">Uncharacterized protein</fullName>
    </submittedName>
</protein>
<organism evidence="1 2">
    <name type="scientific">Dissostichus mawsoni</name>
    <name type="common">Antarctic cod</name>
    <dbReference type="NCBI Taxonomy" id="36200"/>
    <lineage>
        <taxon>Eukaryota</taxon>
        <taxon>Metazoa</taxon>
        <taxon>Chordata</taxon>
        <taxon>Craniata</taxon>
        <taxon>Vertebrata</taxon>
        <taxon>Euteleostomi</taxon>
        <taxon>Actinopterygii</taxon>
        <taxon>Neopterygii</taxon>
        <taxon>Teleostei</taxon>
        <taxon>Neoteleostei</taxon>
        <taxon>Acanthomorphata</taxon>
        <taxon>Eupercaria</taxon>
        <taxon>Perciformes</taxon>
        <taxon>Notothenioidei</taxon>
        <taxon>Nototheniidae</taxon>
        <taxon>Dissostichus</taxon>
    </lineage>
</organism>
<evidence type="ECO:0000313" key="1">
    <source>
        <dbReference type="EMBL" id="KAF3858973.1"/>
    </source>
</evidence>
<dbReference type="EMBL" id="JAAKFY010000003">
    <property type="protein sequence ID" value="KAF3858973.1"/>
    <property type="molecule type" value="Genomic_DNA"/>
</dbReference>
<evidence type="ECO:0000313" key="2">
    <source>
        <dbReference type="Proteomes" id="UP000518266"/>
    </source>
</evidence>
<dbReference type="AlphaFoldDB" id="A0A7J5ZBL9"/>
<proteinExistence type="predicted"/>
<name>A0A7J5ZBL9_DISMA</name>
<comment type="caution">
    <text evidence="1">The sequence shown here is derived from an EMBL/GenBank/DDBJ whole genome shotgun (WGS) entry which is preliminary data.</text>
</comment>
<sequence>MVAKMEEFNEYEGDGFQSNCLDVWVLQTAYHHYSKRTDNKQSITKLIVSSVNKSASKQHNSLSLVWFFPPTAEWIWDIERFLIDFVFAQT</sequence>